<dbReference type="RefSeq" id="WP_166092362.1">
    <property type="nucleotide sequence ID" value="NZ_CP049871.1"/>
</dbReference>
<dbReference type="GO" id="GO:0016787">
    <property type="term" value="F:hydrolase activity"/>
    <property type="evidence" value="ECO:0007669"/>
    <property type="project" value="UniProtKB-KW"/>
</dbReference>
<feature type="signal peptide" evidence="1">
    <location>
        <begin position="1"/>
        <end position="26"/>
    </location>
</feature>
<evidence type="ECO:0000313" key="3">
    <source>
        <dbReference type="EMBL" id="QIL01634.1"/>
    </source>
</evidence>
<dbReference type="EMBL" id="CP049871">
    <property type="protein sequence ID" value="QIL01634.1"/>
    <property type="molecule type" value="Genomic_DNA"/>
</dbReference>
<evidence type="ECO:0000259" key="2">
    <source>
        <dbReference type="Pfam" id="PF00144"/>
    </source>
</evidence>
<protein>
    <submittedName>
        <fullName evidence="3">Serine hydrolase</fullName>
    </submittedName>
</protein>
<keyword evidence="4" id="KW-1185">Reference proteome</keyword>
<gene>
    <name evidence="3" type="ORF">G7078_01730</name>
</gene>
<dbReference type="InterPro" id="IPR050491">
    <property type="entry name" value="AmpC-like"/>
</dbReference>
<feature type="chain" id="PRO_5026260445" evidence="1">
    <location>
        <begin position="27"/>
        <end position="560"/>
    </location>
</feature>
<organism evidence="3 4">
    <name type="scientific">Sphingomonas sinipercae</name>
    <dbReference type="NCBI Taxonomy" id="2714944"/>
    <lineage>
        <taxon>Bacteria</taxon>
        <taxon>Pseudomonadati</taxon>
        <taxon>Pseudomonadota</taxon>
        <taxon>Alphaproteobacteria</taxon>
        <taxon>Sphingomonadales</taxon>
        <taxon>Sphingomonadaceae</taxon>
        <taxon>Sphingomonas</taxon>
    </lineage>
</organism>
<keyword evidence="1" id="KW-0732">Signal</keyword>
<dbReference type="Pfam" id="PF00144">
    <property type="entry name" value="Beta-lactamase"/>
    <property type="match status" value="1"/>
</dbReference>
<dbReference type="Proteomes" id="UP000502502">
    <property type="component" value="Chromosome"/>
</dbReference>
<dbReference type="AlphaFoldDB" id="A0A6G7ZKX5"/>
<dbReference type="Gene3D" id="3.40.710.10">
    <property type="entry name" value="DD-peptidase/beta-lactamase superfamily"/>
    <property type="match status" value="1"/>
</dbReference>
<sequence length="560" mass="59673">MRVSRQLAIIILATASVSALARPALAAPAELATGAFKVEADALLRSAFAADGPGGAVIVTRRGKVVYAAARGLADVETRRPLTLDTPFKLGSIVKQFTAATVLQLVAEGKVSLDDPISRFLPDFPEPAARATVRQLLNHSSGINDYSKIPGWITTVGRRPHTTSELVAEVRNRPAKTAPGASWEYNNAGYAMLGAIIEKVTGKAWHEAIAERIARPLGLKSLLYAGGPEANRLMARGYSDDQGRQQRALGGDASVAHAAGGMVASARDLAAWANALHHGRVVSPALYREMVSPARLADGTTRPYGFGLRIQRLLGQRALVHGGAGAGLDTDTAYLPDQDIYVAVLANTEDAKLDASTLSRRLAALAMGQPFPTFSKVDVPLPELQPLFGAYRAKGAPPISFFNRAGKLYLSSGEQEMEAFAAGGDRFFFGPDRLLWMRFLRKPDGAHVMELHEADDAKPGEAVRAGPVPPPMTVPAAILKSYTGTYKTEVFEVTVAMAGDGSLTIAPAGKSPAPMRPVSTTEFRVDAAGFRVVFHPDDGKVDHLTMHRGARELHGTRIAK</sequence>
<reference evidence="3 4" key="1">
    <citation type="submission" date="2020-03" db="EMBL/GenBank/DDBJ databases">
        <title>Sphingomonas sp. nov., isolated from fish.</title>
        <authorList>
            <person name="Hyun D.-W."/>
            <person name="Bae J.-W."/>
        </authorList>
    </citation>
    <scope>NUCLEOTIDE SEQUENCE [LARGE SCALE GENOMIC DNA]</scope>
    <source>
        <strain evidence="3 4">HDW15C</strain>
    </source>
</reference>
<dbReference type="InterPro" id="IPR012338">
    <property type="entry name" value="Beta-lactam/transpept-like"/>
</dbReference>
<feature type="domain" description="Beta-lactamase-related" evidence="2">
    <location>
        <begin position="51"/>
        <end position="356"/>
    </location>
</feature>
<dbReference type="PANTHER" id="PTHR46825:SF9">
    <property type="entry name" value="BETA-LACTAMASE-RELATED DOMAIN-CONTAINING PROTEIN"/>
    <property type="match status" value="1"/>
</dbReference>
<dbReference type="PANTHER" id="PTHR46825">
    <property type="entry name" value="D-ALANYL-D-ALANINE-CARBOXYPEPTIDASE/ENDOPEPTIDASE AMPH"/>
    <property type="match status" value="1"/>
</dbReference>
<dbReference type="KEGG" id="ssin:G7078_01730"/>
<evidence type="ECO:0000256" key="1">
    <source>
        <dbReference type="SAM" id="SignalP"/>
    </source>
</evidence>
<evidence type="ECO:0000313" key="4">
    <source>
        <dbReference type="Proteomes" id="UP000502502"/>
    </source>
</evidence>
<keyword evidence="3" id="KW-0378">Hydrolase</keyword>
<dbReference type="SUPFAM" id="SSF56601">
    <property type="entry name" value="beta-lactamase/transpeptidase-like"/>
    <property type="match status" value="1"/>
</dbReference>
<dbReference type="InterPro" id="IPR001466">
    <property type="entry name" value="Beta-lactam-related"/>
</dbReference>
<proteinExistence type="predicted"/>
<name>A0A6G7ZKX5_9SPHN</name>
<accession>A0A6G7ZKX5</accession>